<dbReference type="EMBL" id="FNCP01000024">
    <property type="protein sequence ID" value="SDI00075.1"/>
    <property type="molecule type" value="Genomic_DNA"/>
</dbReference>
<dbReference type="InterPro" id="IPR010093">
    <property type="entry name" value="SinI_DNA-bd"/>
</dbReference>
<sequence>MEVRAKDKSDALHALVQSVQKGQVKRIRQSLESLLTVTALEFDPEQVEILKNFANSIKIDGEMLSTGQVAKKLGVSTQAVINWIEAKKLEAIKLPGGHYRIPADQFRTTVEQDVKREAIFEQLWAKREGLPPIDEDDLGDL</sequence>
<dbReference type="SUPFAM" id="SSF46955">
    <property type="entry name" value="Putative DNA-binding domain"/>
    <property type="match status" value="1"/>
</dbReference>
<dbReference type="InterPro" id="IPR009061">
    <property type="entry name" value="DNA-bd_dom_put_sf"/>
</dbReference>
<protein>
    <submittedName>
        <fullName evidence="2">DNA binding domain-containing protein, excisionase family</fullName>
    </submittedName>
</protein>
<dbReference type="GO" id="GO:0003677">
    <property type="term" value="F:DNA binding"/>
    <property type="evidence" value="ECO:0007669"/>
    <property type="project" value="InterPro"/>
</dbReference>
<dbReference type="InterPro" id="IPR041657">
    <property type="entry name" value="HTH_17"/>
</dbReference>
<proteinExistence type="predicted"/>
<evidence type="ECO:0000259" key="1">
    <source>
        <dbReference type="Pfam" id="PF12728"/>
    </source>
</evidence>
<dbReference type="OrthoDB" id="2426620at2"/>
<dbReference type="Proteomes" id="UP000198656">
    <property type="component" value="Unassembled WGS sequence"/>
</dbReference>
<name>A0A1G8H0A1_9FIRM</name>
<dbReference type="Pfam" id="PF12728">
    <property type="entry name" value="HTH_17"/>
    <property type="match status" value="1"/>
</dbReference>
<evidence type="ECO:0000313" key="2">
    <source>
        <dbReference type="EMBL" id="SDI00075.1"/>
    </source>
</evidence>
<organism evidence="2 3">
    <name type="scientific">Desulfosporosinus hippei DSM 8344</name>
    <dbReference type="NCBI Taxonomy" id="1121419"/>
    <lineage>
        <taxon>Bacteria</taxon>
        <taxon>Bacillati</taxon>
        <taxon>Bacillota</taxon>
        <taxon>Clostridia</taxon>
        <taxon>Eubacteriales</taxon>
        <taxon>Desulfitobacteriaceae</taxon>
        <taxon>Desulfosporosinus</taxon>
    </lineage>
</organism>
<reference evidence="3" key="1">
    <citation type="submission" date="2016-10" db="EMBL/GenBank/DDBJ databases">
        <authorList>
            <person name="Varghese N."/>
            <person name="Submissions S."/>
        </authorList>
    </citation>
    <scope>NUCLEOTIDE SEQUENCE [LARGE SCALE GENOMIC DNA]</scope>
    <source>
        <strain evidence="3">DSM 8344</strain>
    </source>
</reference>
<feature type="domain" description="Helix-turn-helix" evidence="1">
    <location>
        <begin position="63"/>
        <end position="107"/>
    </location>
</feature>
<gene>
    <name evidence="2" type="ORF">SAMN05443529_1247</name>
</gene>
<keyword evidence="3" id="KW-1185">Reference proteome</keyword>
<dbReference type="RefSeq" id="WP_092334946.1">
    <property type="nucleotide sequence ID" value="NZ_FNCP01000024.1"/>
</dbReference>
<evidence type="ECO:0000313" key="3">
    <source>
        <dbReference type="Proteomes" id="UP000198656"/>
    </source>
</evidence>
<dbReference type="Gene3D" id="1.10.1660.10">
    <property type="match status" value="1"/>
</dbReference>
<dbReference type="NCBIfam" id="TIGR01764">
    <property type="entry name" value="excise"/>
    <property type="match status" value="1"/>
</dbReference>
<accession>A0A1G8H0A1</accession>
<dbReference type="AlphaFoldDB" id="A0A1G8H0A1"/>